<dbReference type="AlphaFoldDB" id="A0A6J6PCP9"/>
<proteinExistence type="predicted"/>
<name>A0A6J6PCP9_9ZZZZ</name>
<gene>
    <name evidence="1" type="ORF">UFOPK2579_00706</name>
</gene>
<protein>
    <submittedName>
        <fullName evidence="1">Unannotated protein</fullName>
    </submittedName>
</protein>
<dbReference type="EMBL" id="CAEZXR010000061">
    <property type="protein sequence ID" value="CAB4696579.1"/>
    <property type="molecule type" value="Genomic_DNA"/>
</dbReference>
<sequence length="358" mass="38248">MTVPTGARALAPLLRLGLLLSLLAPVTLTAWSEPAVAGVPSTPVAARAGAPLVQRVNVSWEGTRKKRVVEKSAVIPGIGNVTLVCKPSSTMVRLYANDRSAETQMWLAKYETKNDHAVVAVKNARIYRYANADDSGLGGTGSFAHEGLNQQTPIEDYSSGHLQGVISQRPGRHQAAGGVTPPPATSFTLNWWWTGFRHDLDWRSCSMSAVFTTQLDERIGVSWHGDADAAGHLTQQIPVEGIGDILVRCDNDPDANGSAGQGGEQTIAIQPVADVASVYVEYVTGEGLVEDHVEELSLARDPVTGLLGPLPLPRNGMMRLFVTVGGVERDYVLSSYYVTNNAKQPQLNVCEVAAALTS</sequence>
<evidence type="ECO:0000313" key="1">
    <source>
        <dbReference type="EMBL" id="CAB4696579.1"/>
    </source>
</evidence>
<organism evidence="1">
    <name type="scientific">freshwater metagenome</name>
    <dbReference type="NCBI Taxonomy" id="449393"/>
    <lineage>
        <taxon>unclassified sequences</taxon>
        <taxon>metagenomes</taxon>
        <taxon>ecological metagenomes</taxon>
    </lineage>
</organism>
<reference evidence="1" key="1">
    <citation type="submission" date="2020-05" db="EMBL/GenBank/DDBJ databases">
        <authorList>
            <person name="Chiriac C."/>
            <person name="Salcher M."/>
            <person name="Ghai R."/>
            <person name="Kavagutti S V."/>
        </authorList>
    </citation>
    <scope>NUCLEOTIDE SEQUENCE</scope>
</reference>
<accession>A0A6J6PCP9</accession>